<accession>A0A1X7TJD8</accession>
<organism evidence="1">
    <name type="scientific">Amphimedon queenslandica</name>
    <name type="common">Sponge</name>
    <dbReference type="NCBI Taxonomy" id="400682"/>
    <lineage>
        <taxon>Eukaryota</taxon>
        <taxon>Metazoa</taxon>
        <taxon>Porifera</taxon>
        <taxon>Demospongiae</taxon>
        <taxon>Heteroscleromorpha</taxon>
        <taxon>Haplosclerida</taxon>
        <taxon>Niphatidae</taxon>
        <taxon>Amphimedon</taxon>
    </lineage>
</organism>
<name>A0A1X7TJD8_AMPQE</name>
<sequence>MAMLYSSTDEDSYSDEDNDSFGIPNFWNPVSNKEFFVEGGGIGNPSPDSESEEVREEALTRWMELKPGVLPHPVPLELQCLMFVIGHMFQPDHSVPVSMIALLPRSIRIKLLLLLPAVDVCKLEGTPVTQGILMDEVWEALFKERIPRFLLKKLQPELAQSIVFDTPDKFKDKFDILITWKEAYIVAVFSLLQEKLNHDFECHCHSDHFIQDLLYGIGDIHEGTATEIANCFMEGGTLNTHGIYCCALTCFRLTTANHYHKFADPTTPKPMFPNHINDSFVSGIVNELVDCDVLLRKLTFSDEYLFAMKPYFKNPGFIKKLNKLFRFVEVLTVVNESYTSNAIKGSLNKIVNLVFPPGKLSVVKSVTLVNEFEVVGPRLKGHNLKHLGISLYLNRKTVFRTAVMVSKCQIVPVRIQKNISQKIIEIINTQKELESFTFTLITDDSRRRCLLDNDLIWYLYNVLKQPSLRNFKFDASHLRSQVSSVILSNLLSLFLSSPYPLSLTLSLSCPLLDQQPKPLTANPVPLKTLEIDRCILPPDLLSFLPQNLVLESLKLQDNKWSTVSLFTNLQSITVEELVLHTSELMTDDDAKTILSLFDIVTAREWKLGLNIEDEPETVETLLHILTMITSKSNLHSFHFLNVEEFVLATVKGDTIVSIMKTIFDSLSPSEPSYFDFAISENQLQELLKDIEHSWEKSGKIKMKTIRVFDIQSFDHDYYRSVLGDMTEELDLCDALNFES</sequence>
<proteinExistence type="predicted"/>
<evidence type="ECO:0000313" key="1">
    <source>
        <dbReference type="EnsemblMetazoa" id="Aqu2.1.14944_001"/>
    </source>
</evidence>
<dbReference type="InParanoid" id="A0A1X7TJD8"/>
<dbReference type="AlphaFoldDB" id="A0A1X7TJD8"/>
<protein>
    <submittedName>
        <fullName evidence="1">Uncharacterized protein</fullName>
    </submittedName>
</protein>
<dbReference type="EnsemblMetazoa" id="Aqu2.1.14944_001">
    <property type="protein sequence ID" value="Aqu2.1.14944_001"/>
    <property type="gene ID" value="Aqu2.1.14944"/>
</dbReference>
<reference evidence="1" key="1">
    <citation type="submission" date="2017-05" db="UniProtKB">
        <authorList>
            <consortium name="EnsemblMetazoa"/>
        </authorList>
    </citation>
    <scope>IDENTIFICATION</scope>
</reference>